<proteinExistence type="inferred from homology"/>
<dbReference type="AlphaFoldDB" id="A0A517KYD7"/>
<dbReference type="Proteomes" id="UP000316270">
    <property type="component" value="Chromosome 1"/>
</dbReference>
<accession>A0A517KYD7</accession>
<dbReference type="GO" id="GO:0030628">
    <property type="term" value="F:pre-mRNA 3'-splice site binding"/>
    <property type="evidence" value="ECO:0007669"/>
    <property type="project" value="UniProtKB-UniRule"/>
</dbReference>
<dbReference type="PANTHER" id="PTHR12942:SF2">
    <property type="entry name" value="PRE-MRNA-SPLICING FACTOR SLU7"/>
    <property type="match status" value="1"/>
</dbReference>
<feature type="region of interest" description="Disordered" evidence="8">
    <location>
        <begin position="160"/>
        <end position="183"/>
    </location>
</feature>
<dbReference type="InterPro" id="IPR039974">
    <property type="entry name" value="Splicing_factor_SLU7"/>
</dbReference>
<comment type="function">
    <text evidence="7">Involved in pre-mRNA splicing.</text>
</comment>
<evidence type="ECO:0000313" key="11">
    <source>
        <dbReference type="Proteomes" id="UP000316270"/>
    </source>
</evidence>
<keyword evidence="5 7" id="KW-0508">mRNA splicing</keyword>
<gene>
    <name evidence="10" type="ORF">FKW77_010759</name>
</gene>
<evidence type="ECO:0000256" key="4">
    <source>
        <dbReference type="ARBA" id="ARBA00022728"/>
    </source>
</evidence>
<organism evidence="10 11">
    <name type="scientific">Venturia effusa</name>
    <dbReference type="NCBI Taxonomy" id="50376"/>
    <lineage>
        <taxon>Eukaryota</taxon>
        <taxon>Fungi</taxon>
        <taxon>Dikarya</taxon>
        <taxon>Ascomycota</taxon>
        <taxon>Pezizomycotina</taxon>
        <taxon>Dothideomycetes</taxon>
        <taxon>Pleosporomycetidae</taxon>
        <taxon>Venturiales</taxon>
        <taxon>Venturiaceae</taxon>
        <taxon>Venturia</taxon>
    </lineage>
</organism>
<dbReference type="EMBL" id="CP042185">
    <property type="protein sequence ID" value="QDS68392.1"/>
    <property type="molecule type" value="Genomic_DNA"/>
</dbReference>
<feature type="domain" description="Pre-mRNA-splicing factor SLU7" evidence="9">
    <location>
        <begin position="124"/>
        <end position="354"/>
    </location>
</feature>
<evidence type="ECO:0000256" key="2">
    <source>
        <dbReference type="ARBA" id="ARBA00007203"/>
    </source>
</evidence>
<feature type="region of interest" description="Disordered" evidence="8">
    <location>
        <begin position="425"/>
        <end position="483"/>
    </location>
</feature>
<keyword evidence="4 7" id="KW-0747">Spliceosome</keyword>
<evidence type="ECO:0000256" key="1">
    <source>
        <dbReference type="ARBA" id="ARBA00004123"/>
    </source>
</evidence>
<sequence length="483" mass="54640">MPEAFRGQPKKPDVGAAAKERNEYIPSFIANKPFYVPDTDDSGKDYLEHQRLQKVQDDTLANSQWYDRGKKKGPAATKFRKGACENCGSMTHKAKDCLEKKRKVGAKYSGKNIQADEVIEDVSLGFDAKRDRWNGIDASEAYQQVVEQHKEMEELKRAVQGEEAGDGDRYEEETDMGRQQSTATRQLRLREDTAKYLLNLDQDSAKYDPKTRTMMDSGATTGDRAALLVAEENFVRKSGDAAEFEKATRYAWEKQERGDTSKIHLQANPTEGAFLRKKELEEAKAKAEAKKKALLEKYGAQPDNSALKDVAVVSSERYVEYDESGQIKGAPKKSTKSKFAEDVYINNHTSVWGSWWSDFQWGYACCHQMIKNSYCTGEQGKIAFDEAKRLRTAADLGESVEVVPKLVAGKVEEEEVEEKHVPNAVEDDREVTSNGKAETERRKRTLDEMRAGVTEEDLEEYKRTRTQENDPMAKMLGKDELLS</sequence>
<feature type="compositionally biased region" description="Basic and acidic residues" evidence="8">
    <location>
        <begin position="437"/>
        <end position="450"/>
    </location>
</feature>
<dbReference type="Pfam" id="PF11708">
    <property type="entry name" value="Slu7"/>
    <property type="match status" value="1"/>
</dbReference>
<name>A0A517KYD7_9PEZI</name>
<evidence type="ECO:0000256" key="7">
    <source>
        <dbReference type="RuleBase" id="RU367071"/>
    </source>
</evidence>
<evidence type="ECO:0000256" key="8">
    <source>
        <dbReference type="SAM" id="MobiDB-lite"/>
    </source>
</evidence>
<keyword evidence="6 7" id="KW-0539">Nucleus</keyword>
<keyword evidence="3 7" id="KW-0507">mRNA processing</keyword>
<dbReference type="STRING" id="50376.A0A517KYD7"/>
<dbReference type="PANTHER" id="PTHR12942">
    <property type="entry name" value="STEP II SPLICING FACTOR SLU7"/>
    <property type="match status" value="1"/>
</dbReference>
<evidence type="ECO:0000313" key="10">
    <source>
        <dbReference type="EMBL" id="QDS68392.1"/>
    </source>
</evidence>
<dbReference type="InterPro" id="IPR021715">
    <property type="entry name" value="Slu7_dom"/>
</dbReference>
<reference evidence="10 11" key="1">
    <citation type="submission" date="2019-07" db="EMBL/GenBank/DDBJ databases">
        <title>Finished genome of Venturia effusa.</title>
        <authorList>
            <person name="Young C.A."/>
            <person name="Cox M.P."/>
            <person name="Ganley A.R.D."/>
            <person name="David W.J."/>
        </authorList>
    </citation>
    <scope>NUCLEOTIDE SEQUENCE [LARGE SCALE GENOMIC DNA]</scope>
    <source>
        <strain evidence="11">albino</strain>
    </source>
</reference>
<keyword evidence="11" id="KW-1185">Reference proteome</keyword>
<feature type="compositionally biased region" description="Acidic residues" evidence="8">
    <location>
        <begin position="163"/>
        <end position="174"/>
    </location>
</feature>
<dbReference type="GO" id="GO:0005681">
    <property type="term" value="C:spliceosomal complex"/>
    <property type="evidence" value="ECO:0007669"/>
    <property type="project" value="UniProtKB-UniRule"/>
</dbReference>
<protein>
    <recommendedName>
        <fullName evidence="7">Pre-mRNA-splicing factor SLU7</fullName>
    </recommendedName>
</protein>
<dbReference type="OrthoDB" id="249612at2759"/>
<comment type="similarity">
    <text evidence="2 7">Belongs to the SLU7 family.</text>
</comment>
<evidence type="ECO:0000256" key="5">
    <source>
        <dbReference type="ARBA" id="ARBA00023187"/>
    </source>
</evidence>
<comment type="subunit">
    <text evidence="7">Associated with the spliceosome.</text>
</comment>
<comment type="subcellular location">
    <subcellularLocation>
        <location evidence="1 7">Nucleus</location>
    </subcellularLocation>
</comment>
<evidence type="ECO:0000259" key="9">
    <source>
        <dbReference type="Pfam" id="PF11708"/>
    </source>
</evidence>
<dbReference type="GO" id="GO:0000398">
    <property type="term" value="P:mRNA splicing, via spliceosome"/>
    <property type="evidence" value="ECO:0007669"/>
    <property type="project" value="UniProtKB-UniRule"/>
</dbReference>
<evidence type="ECO:0000256" key="6">
    <source>
        <dbReference type="ARBA" id="ARBA00023242"/>
    </source>
</evidence>
<evidence type="ECO:0000256" key="3">
    <source>
        <dbReference type="ARBA" id="ARBA00022664"/>
    </source>
</evidence>